<sequence length="74" mass="8288">MNSSSGPVDTLREHGSGMLADLTFAIAWVVAVSLFFDFVRGPQWAYYLFMVAGVAAYFGFFWSLDVAREQREKG</sequence>
<keyword evidence="4" id="KW-1185">Reference proteome</keyword>
<evidence type="ECO:0000256" key="1">
    <source>
        <dbReference type="SAM" id="Phobius"/>
    </source>
</evidence>
<evidence type="ECO:0000259" key="2">
    <source>
        <dbReference type="Pfam" id="PF26436"/>
    </source>
</evidence>
<keyword evidence="1" id="KW-0472">Membrane</keyword>
<organism evidence="3 4">
    <name type="scientific">Halogeometricum luteum</name>
    <dbReference type="NCBI Taxonomy" id="2950537"/>
    <lineage>
        <taxon>Archaea</taxon>
        <taxon>Methanobacteriati</taxon>
        <taxon>Methanobacteriota</taxon>
        <taxon>Stenosarchaea group</taxon>
        <taxon>Halobacteria</taxon>
        <taxon>Halobacteriales</taxon>
        <taxon>Haloferacaceae</taxon>
        <taxon>Halogeometricum</taxon>
    </lineage>
</organism>
<protein>
    <recommendedName>
        <fullName evidence="2">DUF8119 domain-containing protein</fullName>
    </recommendedName>
</protein>
<dbReference type="EMBL" id="JAMQOQ010000002">
    <property type="protein sequence ID" value="MDS0294463.1"/>
    <property type="molecule type" value="Genomic_DNA"/>
</dbReference>
<feature type="transmembrane region" description="Helical" evidence="1">
    <location>
        <begin position="44"/>
        <end position="64"/>
    </location>
</feature>
<keyword evidence="1" id="KW-1133">Transmembrane helix</keyword>
<feature type="transmembrane region" description="Helical" evidence="1">
    <location>
        <begin position="19"/>
        <end position="38"/>
    </location>
</feature>
<proteinExistence type="predicted"/>
<keyword evidence="1" id="KW-0812">Transmembrane</keyword>
<dbReference type="InterPro" id="IPR058432">
    <property type="entry name" value="DUF8119"/>
</dbReference>
<reference evidence="3 4" key="1">
    <citation type="submission" date="2022-06" db="EMBL/GenBank/DDBJ databases">
        <title>Halogeometricum sp. a new haloarchaeum isolate from saline soil.</title>
        <authorList>
            <person name="Strakova D."/>
            <person name="Galisteo C."/>
            <person name="Sanchez-Porro C."/>
            <person name="Ventosa A."/>
        </authorList>
    </citation>
    <scope>NUCLEOTIDE SEQUENCE [LARGE SCALE GENOMIC DNA]</scope>
    <source>
        <strain evidence="4">S3BR25-2</strain>
    </source>
</reference>
<dbReference type="Proteomes" id="UP001254813">
    <property type="component" value="Unassembled WGS sequence"/>
</dbReference>
<evidence type="ECO:0000313" key="4">
    <source>
        <dbReference type="Proteomes" id="UP001254813"/>
    </source>
</evidence>
<dbReference type="RefSeq" id="WP_310928739.1">
    <property type="nucleotide sequence ID" value="NZ_JAMQOQ010000002.1"/>
</dbReference>
<gene>
    <name evidence="3" type="ORF">NDI79_09790</name>
</gene>
<evidence type="ECO:0000313" key="3">
    <source>
        <dbReference type="EMBL" id="MDS0294463.1"/>
    </source>
</evidence>
<name>A0ABU2G2C9_9EURY</name>
<accession>A0ABU2G2C9</accession>
<comment type="caution">
    <text evidence="3">The sequence shown here is derived from an EMBL/GenBank/DDBJ whole genome shotgun (WGS) entry which is preliminary data.</text>
</comment>
<feature type="domain" description="DUF8119" evidence="2">
    <location>
        <begin position="7"/>
        <end position="70"/>
    </location>
</feature>
<dbReference type="Pfam" id="PF26436">
    <property type="entry name" value="DUF8119"/>
    <property type="match status" value="1"/>
</dbReference>